<keyword evidence="2" id="KW-1185">Reference proteome</keyword>
<sequence length="158" mass="17644">MNRMLCYLFGTAGTIDPERSIGPQNAIKLIRIRVEKTPHLCLNEHHLCGNATALSRHFDVVVLVAPFGGSRKCSRGSFNHGSTVRFRKIESGETQGWISQCEVPWLNLCDRLLPGIADPPFDADPSRAADQRCQKSTCQGIIKDGEVGRWWAGRQVIW</sequence>
<gene>
    <name evidence="1" type="ORF">FHS27_004185</name>
</gene>
<accession>A0A7W5H6B3</accession>
<dbReference type="EMBL" id="JACHXU010000015">
    <property type="protein sequence ID" value="MBB3208357.1"/>
    <property type="molecule type" value="Genomic_DNA"/>
</dbReference>
<evidence type="ECO:0000313" key="1">
    <source>
        <dbReference type="EMBL" id="MBB3208357.1"/>
    </source>
</evidence>
<dbReference type="AlphaFoldDB" id="A0A7W5H6B3"/>
<proteinExistence type="predicted"/>
<reference evidence="1 2" key="1">
    <citation type="submission" date="2020-08" db="EMBL/GenBank/DDBJ databases">
        <title>Genomic Encyclopedia of Type Strains, Phase III (KMG-III): the genomes of soil and plant-associated and newly described type strains.</title>
        <authorList>
            <person name="Whitman W."/>
        </authorList>
    </citation>
    <scope>NUCLEOTIDE SEQUENCE [LARGE SCALE GENOMIC DNA]</scope>
    <source>
        <strain evidence="1 2">CECT 8075</strain>
    </source>
</reference>
<evidence type="ECO:0000313" key="2">
    <source>
        <dbReference type="Proteomes" id="UP000536179"/>
    </source>
</evidence>
<name>A0A7W5H6B3_9BACT</name>
<dbReference type="Proteomes" id="UP000536179">
    <property type="component" value="Unassembled WGS sequence"/>
</dbReference>
<comment type="caution">
    <text evidence="1">The sequence shown here is derived from an EMBL/GenBank/DDBJ whole genome shotgun (WGS) entry which is preliminary data.</text>
</comment>
<organism evidence="1 2">
    <name type="scientific">Aporhodopirellula rubra</name>
    <dbReference type="NCBI Taxonomy" id="980271"/>
    <lineage>
        <taxon>Bacteria</taxon>
        <taxon>Pseudomonadati</taxon>
        <taxon>Planctomycetota</taxon>
        <taxon>Planctomycetia</taxon>
        <taxon>Pirellulales</taxon>
        <taxon>Pirellulaceae</taxon>
        <taxon>Aporhodopirellula</taxon>
    </lineage>
</organism>
<protein>
    <submittedName>
        <fullName evidence="1">Uncharacterized protein</fullName>
    </submittedName>
</protein>